<gene>
    <name evidence="1" type="ORF">LCGC14_1904540</name>
</gene>
<feature type="non-terminal residue" evidence="1">
    <location>
        <position position="1"/>
    </location>
</feature>
<evidence type="ECO:0000313" key="1">
    <source>
        <dbReference type="EMBL" id="KKL90460.1"/>
    </source>
</evidence>
<reference evidence="1" key="1">
    <citation type="journal article" date="2015" name="Nature">
        <title>Complex archaea that bridge the gap between prokaryotes and eukaryotes.</title>
        <authorList>
            <person name="Spang A."/>
            <person name="Saw J.H."/>
            <person name="Jorgensen S.L."/>
            <person name="Zaremba-Niedzwiedzka K."/>
            <person name="Martijn J."/>
            <person name="Lind A.E."/>
            <person name="van Eijk R."/>
            <person name="Schleper C."/>
            <person name="Guy L."/>
            <person name="Ettema T.J."/>
        </authorList>
    </citation>
    <scope>NUCLEOTIDE SEQUENCE</scope>
</reference>
<name>A0A0F9I9G9_9ZZZZ</name>
<accession>A0A0F9I9G9</accession>
<dbReference type="EMBL" id="LAZR01020002">
    <property type="protein sequence ID" value="KKL90460.1"/>
    <property type="molecule type" value="Genomic_DNA"/>
</dbReference>
<sequence length="24" mass="2710">RGTGVLLMYMVMVEDMSMTSMVEV</sequence>
<organism evidence="1">
    <name type="scientific">marine sediment metagenome</name>
    <dbReference type="NCBI Taxonomy" id="412755"/>
    <lineage>
        <taxon>unclassified sequences</taxon>
        <taxon>metagenomes</taxon>
        <taxon>ecological metagenomes</taxon>
    </lineage>
</organism>
<protein>
    <submittedName>
        <fullName evidence="1">Uncharacterized protein</fullName>
    </submittedName>
</protein>
<proteinExistence type="predicted"/>
<comment type="caution">
    <text evidence="1">The sequence shown here is derived from an EMBL/GenBank/DDBJ whole genome shotgun (WGS) entry which is preliminary data.</text>
</comment>
<dbReference type="AlphaFoldDB" id="A0A0F9I9G9"/>